<dbReference type="InterPro" id="IPR001750">
    <property type="entry name" value="ND/Mrp_TM"/>
</dbReference>
<gene>
    <name evidence="5 8" type="primary">nuoN</name>
    <name evidence="8" type="ORF">GCM10010528_17190</name>
</gene>
<proteinExistence type="inferred from homology"/>
<evidence type="ECO:0000256" key="3">
    <source>
        <dbReference type="ARBA" id="ARBA00022989"/>
    </source>
</evidence>
<keyword evidence="9" id="KW-1185">Reference proteome</keyword>
<evidence type="ECO:0000256" key="1">
    <source>
        <dbReference type="ARBA" id="ARBA00004127"/>
    </source>
</evidence>
<feature type="transmembrane region" description="Helical" evidence="5">
    <location>
        <begin position="20"/>
        <end position="38"/>
    </location>
</feature>
<comment type="function">
    <text evidence="5">NDH-1 shuttles electrons from NADH, via FMN and iron-sulfur (Fe-S) centers, to quinones in the respiratory chain. The immediate electron acceptor for the enzyme in this species is believed to be a menaquinone. Couples the redox reaction to proton translocation (for every two electrons transferred, four hydrogen ions are translocated across the cytoplasmic membrane), and thus conserves the redox energy in a proton gradient.</text>
</comment>
<comment type="subunit">
    <text evidence="5">NDH-1 is composed of 14 different subunits. Subunits NuoA, H, J, K, L, M, N constitute the membrane sector of the complex.</text>
</comment>
<feature type="transmembrane region" description="Helical" evidence="5">
    <location>
        <begin position="164"/>
        <end position="181"/>
    </location>
</feature>
<reference evidence="9" key="1">
    <citation type="journal article" date="2019" name="Int. J. Syst. Evol. Microbiol.">
        <title>The Global Catalogue of Microorganisms (GCM) 10K type strain sequencing project: providing services to taxonomists for standard genome sequencing and annotation.</title>
        <authorList>
            <consortium name="The Broad Institute Genomics Platform"/>
            <consortium name="The Broad Institute Genome Sequencing Center for Infectious Disease"/>
            <person name="Wu L."/>
            <person name="Ma J."/>
        </authorList>
    </citation>
    <scope>NUCLEOTIDE SEQUENCE [LARGE SCALE GENOMIC DNA]</scope>
    <source>
        <strain evidence="9">JCM 14234</strain>
    </source>
</reference>
<accession>A0ABP6LEX4</accession>
<keyword evidence="5" id="KW-1278">Translocase</keyword>
<keyword evidence="5" id="KW-0874">Quinone</keyword>
<organism evidence="8 9">
    <name type="scientific">Gordonia defluvii</name>
    <dbReference type="NCBI Taxonomy" id="283718"/>
    <lineage>
        <taxon>Bacteria</taxon>
        <taxon>Bacillati</taxon>
        <taxon>Actinomycetota</taxon>
        <taxon>Actinomycetes</taxon>
        <taxon>Mycobacteriales</taxon>
        <taxon>Gordoniaceae</taxon>
        <taxon>Gordonia</taxon>
    </lineage>
</organism>
<feature type="transmembrane region" description="Helical" evidence="5">
    <location>
        <begin position="50"/>
        <end position="68"/>
    </location>
</feature>
<feature type="transmembrane region" description="Helical" evidence="5">
    <location>
        <begin position="331"/>
        <end position="349"/>
    </location>
</feature>
<keyword evidence="5" id="KW-0813">Transport</keyword>
<dbReference type="NCBIfam" id="TIGR01770">
    <property type="entry name" value="NDH_I_N"/>
    <property type="match status" value="1"/>
</dbReference>
<feature type="transmembrane region" description="Helical" evidence="5">
    <location>
        <begin position="88"/>
        <end position="105"/>
    </location>
</feature>
<protein>
    <recommendedName>
        <fullName evidence="5">NADH-quinone oxidoreductase subunit N</fullName>
        <ecNumber evidence="5">7.1.1.-</ecNumber>
    </recommendedName>
    <alternativeName>
        <fullName evidence="5">NADH dehydrogenase I subunit N</fullName>
    </alternativeName>
    <alternativeName>
        <fullName evidence="5">NDH-1 subunit N</fullName>
    </alternativeName>
</protein>
<sequence>MSTDFYAATMVAPSIDYRALSPMLVVFGTAVLAVLVDAFLPRHWRSRTQLVLSVAGLTAALGCVIALAVGGTKRTTMSGAVVLDGPALFAQGAIVAVAILTVLVCSERRLDTVWAPVAVSSAVPAAGGSDADLVADPFTPAAATVPGSEGELAAGRAGSLTTEVFALTLFATGGMMLFGAAGDLLTMFIALEVFSLPLYVLCALARRRRLLSQEAALKYFLLGAFASAFFLFGASFVYGATGTLSLSAAGTTIAGSADVTLALIGLALLAVGLLFKVGAVPFGSWVPDVYQGAPTPITAFMASATKIAAFVALARVFTVMFGSLADQWRPALWVVAIATMIVATIMAVTQDDIKRMFAYSSMVHAGFILVGVIALSAAGLSAVLFYLATYAFSAFGGFALLSVVRDAAGREATDFASWAGIGRRRPLVGALFALFLLAFAGIPLTTGFVAKFVVFAAAGASGAWALVIVGVLASAVAAYFYLRVIVAMFFTDAAPGDTAAGQPGQSVDVRQPSLATTLPIAVCAVITLGFGIAPQWLLNLTDAAVPFLR</sequence>
<feature type="transmembrane region" description="Helical" evidence="5">
    <location>
        <begin position="217"/>
        <end position="241"/>
    </location>
</feature>
<evidence type="ECO:0000259" key="7">
    <source>
        <dbReference type="Pfam" id="PF00361"/>
    </source>
</evidence>
<feature type="transmembrane region" description="Helical" evidence="5">
    <location>
        <begin position="356"/>
        <end position="377"/>
    </location>
</feature>
<evidence type="ECO:0000256" key="4">
    <source>
        <dbReference type="ARBA" id="ARBA00023136"/>
    </source>
</evidence>
<keyword evidence="3 5" id="KW-1133">Transmembrane helix</keyword>
<feature type="transmembrane region" description="Helical" evidence="5">
    <location>
        <begin position="261"/>
        <end position="286"/>
    </location>
</feature>
<dbReference type="PANTHER" id="PTHR22773">
    <property type="entry name" value="NADH DEHYDROGENASE"/>
    <property type="match status" value="1"/>
</dbReference>
<keyword evidence="2 5" id="KW-0812">Transmembrane</keyword>
<evidence type="ECO:0000313" key="8">
    <source>
        <dbReference type="EMBL" id="GAA3037099.1"/>
    </source>
</evidence>
<feature type="transmembrane region" description="Helical" evidence="5">
    <location>
        <begin position="187"/>
        <end position="205"/>
    </location>
</feature>
<keyword evidence="4 5" id="KW-0472">Membrane</keyword>
<comment type="similarity">
    <text evidence="5">Belongs to the complex I subunit 2 family.</text>
</comment>
<dbReference type="InterPro" id="IPR010096">
    <property type="entry name" value="NADH-Q_OxRdtase_suN/2"/>
</dbReference>
<feature type="domain" description="NADH:quinone oxidoreductase/Mrp antiporter transmembrane" evidence="7">
    <location>
        <begin position="181"/>
        <end position="475"/>
    </location>
</feature>
<keyword evidence="5" id="KW-1003">Cell membrane</keyword>
<dbReference type="NCBIfam" id="NF004441">
    <property type="entry name" value="PRK05777.1-4"/>
    <property type="match status" value="1"/>
</dbReference>
<evidence type="ECO:0000256" key="6">
    <source>
        <dbReference type="RuleBase" id="RU000320"/>
    </source>
</evidence>
<dbReference type="EC" id="7.1.1.-" evidence="5"/>
<evidence type="ECO:0000256" key="5">
    <source>
        <dbReference type="HAMAP-Rule" id="MF_00445"/>
    </source>
</evidence>
<keyword evidence="5" id="KW-0520">NAD</keyword>
<dbReference type="Proteomes" id="UP001501035">
    <property type="component" value="Unassembled WGS sequence"/>
</dbReference>
<comment type="catalytic activity">
    <reaction evidence="5">
        <text>a quinone + NADH + 5 H(+)(in) = a quinol + NAD(+) + 4 H(+)(out)</text>
        <dbReference type="Rhea" id="RHEA:57888"/>
        <dbReference type="ChEBI" id="CHEBI:15378"/>
        <dbReference type="ChEBI" id="CHEBI:24646"/>
        <dbReference type="ChEBI" id="CHEBI:57540"/>
        <dbReference type="ChEBI" id="CHEBI:57945"/>
        <dbReference type="ChEBI" id="CHEBI:132124"/>
    </reaction>
</comment>
<comment type="subcellular location">
    <subcellularLocation>
        <location evidence="5">Cell membrane</location>
        <topology evidence="5">Multi-pass membrane protein</topology>
    </subcellularLocation>
    <subcellularLocation>
        <location evidence="1">Endomembrane system</location>
        <topology evidence="1">Multi-pass membrane protein</topology>
    </subcellularLocation>
    <subcellularLocation>
        <location evidence="6">Membrane</location>
        <topology evidence="6">Multi-pass membrane protein</topology>
    </subcellularLocation>
</comment>
<feature type="transmembrane region" description="Helical" evidence="5">
    <location>
        <begin position="518"/>
        <end position="538"/>
    </location>
</feature>
<comment type="caution">
    <text evidence="8">The sequence shown here is derived from an EMBL/GenBank/DDBJ whole genome shotgun (WGS) entry which is preliminary data.</text>
</comment>
<feature type="transmembrane region" description="Helical" evidence="5">
    <location>
        <begin position="452"/>
        <end position="482"/>
    </location>
</feature>
<dbReference type="Pfam" id="PF00361">
    <property type="entry name" value="Proton_antipo_M"/>
    <property type="match status" value="1"/>
</dbReference>
<evidence type="ECO:0000313" key="9">
    <source>
        <dbReference type="Proteomes" id="UP001501035"/>
    </source>
</evidence>
<name>A0ABP6LEX4_9ACTN</name>
<feature type="transmembrane region" description="Helical" evidence="5">
    <location>
        <begin position="425"/>
        <end position="446"/>
    </location>
</feature>
<evidence type="ECO:0000256" key="2">
    <source>
        <dbReference type="ARBA" id="ARBA00022692"/>
    </source>
</evidence>
<dbReference type="EMBL" id="BAAAVS010000023">
    <property type="protein sequence ID" value="GAA3037099.1"/>
    <property type="molecule type" value="Genomic_DNA"/>
</dbReference>
<feature type="transmembrane region" description="Helical" evidence="5">
    <location>
        <begin position="383"/>
        <end position="404"/>
    </location>
</feature>
<dbReference type="HAMAP" id="MF_00445">
    <property type="entry name" value="NDH1_NuoN_1"/>
    <property type="match status" value="1"/>
</dbReference>